<evidence type="ECO:0008006" key="3">
    <source>
        <dbReference type="Google" id="ProtNLM"/>
    </source>
</evidence>
<evidence type="ECO:0000313" key="1">
    <source>
        <dbReference type="EMBL" id="MBE6504499.1"/>
    </source>
</evidence>
<comment type="caution">
    <text evidence="1">The sequence shown here is derived from an EMBL/GenBank/DDBJ whole genome shotgun (WGS) entry which is preliminary data.</text>
</comment>
<name>A0A8T3V8U8_9EURY</name>
<dbReference type="Proteomes" id="UP000762703">
    <property type="component" value="Unassembled WGS sequence"/>
</dbReference>
<dbReference type="InterPro" id="IPR013783">
    <property type="entry name" value="Ig-like_fold"/>
</dbReference>
<dbReference type="InterPro" id="IPR011050">
    <property type="entry name" value="Pectin_lyase_fold/virulence"/>
</dbReference>
<dbReference type="AlphaFoldDB" id="A0A8T3V8U8"/>
<dbReference type="RefSeq" id="WP_303736148.1">
    <property type="nucleotide sequence ID" value="NZ_SUTE01000015.1"/>
</dbReference>
<sequence>MINNKKFLLFFICVFTLCMLLPVVSANNSTIYVSPDAGDDGDGSISNPYNSISKALDDVSEDKNTILLENGTYFENNINIVKSVNIIGEDDAVVDGGNKEILFKISNASTVIMANLTFKNAFSNSVGAAVINNGNLCVDRVSFINNMARSSAAIDNNGNLLVMNSYFEGNRAIGRDGGAISNMKNAVVINSTFINNTASRNGGAIKHQGNRFSVTNSTFIGNDAFGLDNYGGAIYIWASKAQITNSIFKSNIGGYGGAIFISGGNLESTALNLTRCVFEDNYARGGSDLEIDDGVVNVTYSKILDGVAVLKTSQVYLDYNWWGENDPDFSEIVTSPKPDIYGTLKVTNNNNTVKTGVYWVNSSQIVSEIPQMIGNITINSTVIDDVDFSREYEFNLSENSTVSVSLDREVQNLTLISQIKTLLTAEDVEMYYHDGTRYKVVLTDIDGNPLSNQSVTIKINGVEYKRTTDINGSASIGLNLDSANYTVDVVYLSPLEKYLSCNTTSNVNILSTINGNDVVKVFRNDTQYYATFRNSNGDYLPNGVIIWFNINGVLYGRTVRENGVAKLNINLEAGEYILTAMNSVTGEQSSNIITVLSKFSENNDLVKYYKNDSQYTVKLIGDDGKAVGAGEKVTFNINGVFYTRTTNASGIAKLNINLGPGSYIITAEYAGCRVANTITVLQVLSASDISMSYRDGTQFKAKLLNGQGNPLSGQNITFNINGVFYNRSTDVNGTARLNINLQPGEYIITSTYNGGNIANTVKVKEVN</sequence>
<reference evidence="1" key="1">
    <citation type="submission" date="2019-04" db="EMBL/GenBank/DDBJ databases">
        <title>Evolution of Biomass-Degrading Anaerobic Consortia Revealed by Metagenomics.</title>
        <authorList>
            <person name="Peng X."/>
        </authorList>
    </citation>
    <scope>NUCLEOTIDE SEQUENCE</scope>
    <source>
        <strain evidence="1">SIG12</strain>
    </source>
</reference>
<proteinExistence type="predicted"/>
<dbReference type="SUPFAM" id="SSF49373">
    <property type="entry name" value="Invasin/intimin cell-adhesion fragments"/>
    <property type="match status" value="1"/>
</dbReference>
<organism evidence="1 2">
    <name type="scientific">Methanobrevibacter millerae</name>
    <dbReference type="NCBI Taxonomy" id="230361"/>
    <lineage>
        <taxon>Archaea</taxon>
        <taxon>Methanobacteriati</taxon>
        <taxon>Methanobacteriota</taxon>
        <taxon>Methanomada group</taxon>
        <taxon>Methanobacteria</taxon>
        <taxon>Methanobacteriales</taxon>
        <taxon>Methanobacteriaceae</taxon>
        <taxon>Methanobrevibacter</taxon>
    </lineage>
</organism>
<dbReference type="Gene3D" id="2.160.20.10">
    <property type="entry name" value="Single-stranded right-handed beta-helix, Pectin lyase-like"/>
    <property type="match status" value="1"/>
</dbReference>
<dbReference type="InterPro" id="IPR012334">
    <property type="entry name" value="Pectin_lyas_fold"/>
</dbReference>
<accession>A0A8T3V8U8</accession>
<protein>
    <recommendedName>
        <fullName evidence="3">Adhesin-like protein</fullName>
    </recommendedName>
</protein>
<dbReference type="Gene3D" id="2.60.40.10">
    <property type="entry name" value="Immunoglobulins"/>
    <property type="match status" value="2"/>
</dbReference>
<dbReference type="EMBL" id="SUTE01000015">
    <property type="protein sequence ID" value="MBE6504499.1"/>
    <property type="molecule type" value="Genomic_DNA"/>
</dbReference>
<gene>
    <name evidence="1" type="ORF">E7Z73_01965</name>
</gene>
<dbReference type="InterPro" id="IPR008964">
    <property type="entry name" value="Invasin/intimin_cell_adhesion"/>
</dbReference>
<dbReference type="SUPFAM" id="SSF51126">
    <property type="entry name" value="Pectin lyase-like"/>
    <property type="match status" value="1"/>
</dbReference>
<evidence type="ECO:0000313" key="2">
    <source>
        <dbReference type="Proteomes" id="UP000762703"/>
    </source>
</evidence>